<evidence type="ECO:0000256" key="1">
    <source>
        <dbReference type="SAM" id="Phobius"/>
    </source>
</evidence>
<feature type="transmembrane region" description="Helical" evidence="1">
    <location>
        <begin position="67"/>
        <end position="83"/>
    </location>
</feature>
<evidence type="ECO:0000313" key="2">
    <source>
        <dbReference type="EMBL" id="CAD8829579.1"/>
    </source>
</evidence>
<name>A0A7S1EXB6_NOCSC</name>
<sequence>MGCEPPWFIANQTCPYGSACTWPYTDFTVPAEPTLADRVAVCYIILPVVIQLCLVFLVIARRHAIEILWILFTALVVLVALLVKCLAEQPRPRSCLLSCGMPSGHSCYAVGLFSVALWDSAVRNELPQRERTLRAVALAVLLLPVPWAQVRLGDHSVVQAFAGASLGVVGAVLWIITIGPWCEVFLESYLIPAMDRVCCTPFLDSSMAANLEPVLDLSLLELTSDVSARNVTLQHHPEGL</sequence>
<dbReference type="Gene3D" id="1.20.144.10">
    <property type="entry name" value="Phosphatidic acid phosphatase type 2/haloperoxidase"/>
    <property type="match status" value="1"/>
</dbReference>
<feature type="transmembrane region" description="Helical" evidence="1">
    <location>
        <begin position="162"/>
        <end position="186"/>
    </location>
</feature>
<feature type="transmembrane region" description="Helical" evidence="1">
    <location>
        <begin position="38"/>
        <end position="60"/>
    </location>
</feature>
<feature type="transmembrane region" description="Helical" evidence="1">
    <location>
        <begin position="133"/>
        <end position="150"/>
    </location>
</feature>
<protein>
    <recommendedName>
        <fullName evidence="3">Dolichyldiphosphatase</fullName>
    </recommendedName>
</protein>
<keyword evidence="1" id="KW-0472">Membrane</keyword>
<reference evidence="2" key="1">
    <citation type="submission" date="2021-01" db="EMBL/GenBank/DDBJ databases">
        <authorList>
            <person name="Corre E."/>
            <person name="Pelletier E."/>
            <person name="Niang G."/>
            <person name="Scheremetjew M."/>
            <person name="Finn R."/>
            <person name="Kale V."/>
            <person name="Holt S."/>
            <person name="Cochrane G."/>
            <person name="Meng A."/>
            <person name="Brown T."/>
            <person name="Cohen L."/>
        </authorList>
    </citation>
    <scope>NUCLEOTIDE SEQUENCE</scope>
</reference>
<dbReference type="SUPFAM" id="SSF48317">
    <property type="entry name" value="Acid phosphatase/Vanadium-dependent haloperoxidase"/>
    <property type="match status" value="1"/>
</dbReference>
<dbReference type="AlphaFoldDB" id="A0A7S1EXB6"/>
<evidence type="ECO:0008006" key="3">
    <source>
        <dbReference type="Google" id="ProtNLM"/>
    </source>
</evidence>
<keyword evidence="1" id="KW-1133">Transmembrane helix</keyword>
<dbReference type="InterPro" id="IPR036938">
    <property type="entry name" value="PAP2/HPO_sf"/>
</dbReference>
<accession>A0A7S1EXB6</accession>
<gene>
    <name evidence="2" type="ORF">NSCI0253_LOCUS3925</name>
</gene>
<keyword evidence="1" id="KW-0812">Transmembrane</keyword>
<organism evidence="2">
    <name type="scientific">Noctiluca scintillans</name>
    <name type="common">Sea sparkle</name>
    <name type="synonym">Red tide dinoflagellate</name>
    <dbReference type="NCBI Taxonomy" id="2966"/>
    <lineage>
        <taxon>Eukaryota</taxon>
        <taxon>Sar</taxon>
        <taxon>Alveolata</taxon>
        <taxon>Dinophyceae</taxon>
        <taxon>Noctilucales</taxon>
        <taxon>Noctilucaceae</taxon>
        <taxon>Noctiluca</taxon>
    </lineage>
</organism>
<dbReference type="EMBL" id="HBFQ01005514">
    <property type="protein sequence ID" value="CAD8829579.1"/>
    <property type="molecule type" value="Transcribed_RNA"/>
</dbReference>
<proteinExistence type="predicted"/>